<dbReference type="Proteomes" id="UP001139157">
    <property type="component" value="Unassembled WGS sequence"/>
</dbReference>
<dbReference type="EMBL" id="JAMRXG010000003">
    <property type="protein sequence ID" value="MCM6773698.1"/>
    <property type="molecule type" value="Genomic_DNA"/>
</dbReference>
<dbReference type="AlphaFoldDB" id="A0A9X2E8Z4"/>
<gene>
    <name evidence="1" type="ORF">NDR86_09470</name>
</gene>
<evidence type="ECO:0000313" key="2">
    <source>
        <dbReference type="Proteomes" id="UP001139157"/>
    </source>
</evidence>
<keyword evidence="2" id="KW-1185">Reference proteome</keyword>
<dbReference type="RefSeq" id="WP_251910753.1">
    <property type="nucleotide sequence ID" value="NZ_JAMRXG010000003.1"/>
</dbReference>
<proteinExistence type="predicted"/>
<accession>A0A9X2E8Z4</accession>
<protein>
    <submittedName>
        <fullName evidence="1">Uncharacterized protein</fullName>
    </submittedName>
</protein>
<evidence type="ECO:0000313" key="1">
    <source>
        <dbReference type="EMBL" id="MCM6773698.1"/>
    </source>
</evidence>
<sequence>MDRRQLTTALLASGVPPESFQITGIHTHEPLPTDFWFLRPSPTGWEVGTYERGRYEVREHFPTETAAAAWLFRTLTGQAPP</sequence>
<organism evidence="1 2">
    <name type="scientific">Nocardia pulmonis</name>
    <dbReference type="NCBI Taxonomy" id="2951408"/>
    <lineage>
        <taxon>Bacteria</taxon>
        <taxon>Bacillati</taxon>
        <taxon>Actinomycetota</taxon>
        <taxon>Actinomycetes</taxon>
        <taxon>Mycobacteriales</taxon>
        <taxon>Nocardiaceae</taxon>
        <taxon>Nocardia</taxon>
    </lineage>
</organism>
<comment type="caution">
    <text evidence="1">The sequence shown here is derived from an EMBL/GenBank/DDBJ whole genome shotgun (WGS) entry which is preliminary data.</text>
</comment>
<name>A0A9X2E8Z4_9NOCA</name>
<reference evidence="1" key="1">
    <citation type="submission" date="2022-06" db="EMBL/GenBank/DDBJ databases">
        <title>Novel species in genus nocardia.</title>
        <authorList>
            <person name="Li F."/>
        </authorList>
    </citation>
    <scope>NUCLEOTIDE SEQUENCE</scope>
    <source>
        <strain evidence="1">CDC141</strain>
    </source>
</reference>